<accession>A2G0Q7</accession>
<dbReference type="Proteomes" id="UP000001542">
    <property type="component" value="Unassembled WGS sequence"/>
</dbReference>
<dbReference type="AlphaFoldDB" id="A2G0Q7"/>
<dbReference type="RefSeq" id="XP_001302196.1">
    <property type="nucleotide sequence ID" value="XM_001302195.1"/>
</dbReference>
<evidence type="ECO:0000313" key="3">
    <source>
        <dbReference type="Proteomes" id="UP000001542"/>
    </source>
</evidence>
<gene>
    <name evidence="2" type="ORF">TVAG_289490</name>
</gene>
<dbReference type="EMBL" id="DS114217">
    <property type="protein sequence ID" value="EAX89266.1"/>
    <property type="molecule type" value="Genomic_DNA"/>
</dbReference>
<dbReference type="VEuPathDB" id="TrichDB:TVAGG3_1086610"/>
<evidence type="ECO:0000256" key="1">
    <source>
        <dbReference type="SAM" id="Phobius"/>
    </source>
</evidence>
<dbReference type="KEGG" id="tva:4746935"/>
<keyword evidence="3" id="KW-1185">Reference proteome</keyword>
<dbReference type="VEuPathDB" id="TrichDB:TVAG_289490"/>
<keyword evidence="1" id="KW-0812">Transmembrane</keyword>
<feature type="transmembrane region" description="Helical" evidence="1">
    <location>
        <begin position="236"/>
        <end position="253"/>
    </location>
</feature>
<name>A2G0Q7_TRIV3</name>
<reference evidence="2" key="1">
    <citation type="submission" date="2006-10" db="EMBL/GenBank/DDBJ databases">
        <authorList>
            <person name="Amadeo P."/>
            <person name="Zhao Q."/>
            <person name="Wortman J."/>
            <person name="Fraser-Liggett C."/>
            <person name="Carlton J."/>
        </authorList>
    </citation>
    <scope>NUCLEOTIDE SEQUENCE</scope>
    <source>
        <strain evidence="2">G3</strain>
    </source>
</reference>
<protein>
    <recommendedName>
        <fullName evidence="4">EGF-like domain-containing protein</fullName>
    </recommendedName>
</protein>
<keyword evidence="1" id="KW-1133">Transmembrane helix</keyword>
<evidence type="ECO:0008006" key="4">
    <source>
        <dbReference type="Google" id="ProtNLM"/>
    </source>
</evidence>
<organism evidence="2 3">
    <name type="scientific">Trichomonas vaginalis (strain ATCC PRA-98 / G3)</name>
    <dbReference type="NCBI Taxonomy" id="412133"/>
    <lineage>
        <taxon>Eukaryota</taxon>
        <taxon>Metamonada</taxon>
        <taxon>Parabasalia</taxon>
        <taxon>Trichomonadida</taxon>
        <taxon>Trichomonadidae</taxon>
        <taxon>Trichomonas</taxon>
    </lineage>
</organism>
<keyword evidence="1" id="KW-0472">Membrane</keyword>
<reference evidence="2" key="2">
    <citation type="journal article" date="2007" name="Science">
        <title>Draft genome sequence of the sexually transmitted pathogen Trichomonas vaginalis.</title>
        <authorList>
            <person name="Carlton J.M."/>
            <person name="Hirt R.P."/>
            <person name="Silva J.C."/>
            <person name="Delcher A.L."/>
            <person name="Schatz M."/>
            <person name="Zhao Q."/>
            <person name="Wortman J.R."/>
            <person name="Bidwell S.L."/>
            <person name="Alsmark U.C.M."/>
            <person name="Besteiro S."/>
            <person name="Sicheritz-Ponten T."/>
            <person name="Noel C.J."/>
            <person name="Dacks J.B."/>
            <person name="Foster P.G."/>
            <person name="Simillion C."/>
            <person name="Van de Peer Y."/>
            <person name="Miranda-Saavedra D."/>
            <person name="Barton G.J."/>
            <person name="Westrop G.D."/>
            <person name="Mueller S."/>
            <person name="Dessi D."/>
            <person name="Fiori P.L."/>
            <person name="Ren Q."/>
            <person name="Paulsen I."/>
            <person name="Zhang H."/>
            <person name="Bastida-Corcuera F.D."/>
            <person name="Simoes-Barbosa A."/>
            <person name="Brown M.T."/>
            <person name="Hayes R.D."/>
            <person name="Mukherjee M."/>
            <person name="Okumura C.Y."/>
            <person name="Schneider R."/>
            <person name="Smith A.J."/>
            <person name="Vanacova S."/>
            <person name="Villalvazo M."/>
            <person name="Haas B.J."/>
            <person name="Pertea M."/>
            <person name="Feldblyum T.V."/>
            <person name="Utterback T.R."/>
            <person name="Shu C.L."/>
            <person name="Osoegawa K."/>
            <person name="de Jong P.J."/>
            <person name="Hrdy I."/>
            <person name="Horvathova L."/>
            <person name="Zubacova Z."/>
            <person name="Dolezal P."/>
            <person name="Malik S.B."/>
            <person name="Logsdon J.M. Jr."/>
            <person name="Henze K."/>
            <person name="Gupta A."/>
            <person name="Wang C.C."/>
            <person name="Dunne R.L."/>
            <person name="Upcroft J.A."/>
            <person name="Upcroft P."/>
            <person name="White O."/>
            <person name="Salzberg S.L."/>
            <person name="Tang P."/>
            <person name="Chiu C.-H."/>
            <person name="Lee Y.-S."/>
            <person name="Embley T.M."/>
            <person name="Coombs G.H."/>
            <person name="Mottram J.C."/>
            <person name="Tachezy J."/>
            <person name="Fraser-Liggett C.M."/>
            <person name="Johnson P.J."/>
        </authorList>
    </citation>
    <scope>NUCLEOTIDE SEQUENCE [LARGE SCALE GENOMIC DNA]</scope>
    <source>
        <strain evidence="2">G3</strain>
    </source>
</reference>
<dbReference type="InParanoid" id="A2G0Q7"/>
<sequence length="286" mass="32397">MYIFFLIASNTPDNIEIDGEIITMPPPDMIGYGKKNPFMDKMKEIIKSKDQEKIKKMLANFVKIEDPIPLRTEDEKESKPLEDCGVANTIRLDDGKCICKDGYISDDSILTRGCWSCDHCSPNATCEYPGECKCQHGLVGDGNTCYAPKPFVYNATINRDKILATFQTPLEYHISETYCRFGIYESQGNIINTNTVECICSLETKPSTITISFDRQQWSNPVTLVDISPKFPWKKVSLIFAFVVVALGIFAYIGSTRKRETKSDSLTPFLAKDPKNTYQSTRRRDI</sequence>
<dbReference type="OrthoDB" id="409374at2759"/>
<evidence type="ECO:0000313" key="2">
    <source>
        <dbReference type="EMBL" id="EAX89266.1"/>
    </source>
</evidence>
<proteinExistence type="predicted"/>